<dbReference type="EMBL" id="UARW01000001">
    <property type="protein sequence ID" value="SPW62126.1"/>
    <property type="molecule type" value="Genomic_DNA"/>
</dbReference>
<reference evidence="1 2" key="1">
    <citation type="submission" date="2018-06" db="EMBL/GenBank/DDBJ databases">
        <authorList>
            <consortium name="Pathogen Informatics"/>
            <person name="Doyle S."/>
        </authorList>
    </citation>
    <scope>NUCLEOTIDE SEQUENCE [LARGE SCALE GENOMIC DNA]</scope>
    <source>
        <strain evidence="1 2">NCTC8009</strain>
    </source>
</reference>
<organism evidence="1 2">
    <name type="scientific">Escherichia coli</name>
    <dbReference type="NCBI Taxonomy" id="562"/>
    <lineage>
        <taxon>Bacteria</taxon>
        <taxon>Pseudomonadati</taxon>
        <taxon>Pseudomonadota</taxon>
        <taxon>Gammaproteobacteria</taxon>
        <taxon>Enterobacterales</taxon>
        <taxon>Enterobacteriaceae</taxon>
        <taxon>Escherichia</taxon>
    </lineage>
</organism>
<evidence type="ECO:0000313" key="1">
    <source>
        <dbReference type="EMBL" id="SPW62126.1"/>
    </source>
</evidence>
<accession>A0A2X1MTZ6</accession>
<gene>
    <name evidence="1" type="ORF">NCTC8009_00066</name>
</gene>
<name>A0A2X1MTZ6_ECOLX</name>
<sequence>MVRLLWIDKPLISKHHERVHAGLAIINGQLHAGKQVHTFTARGFPQYFKLAGIEFIVIGDHGPRSLPPL</sequence>
<proteinExistence type="predicted"/>
<dbReference type="AlphaFoldDB" id="A0A2X1MTZ6"/>
<protein>
    <submittedName>
        <fullName evidence="1">Uncharacterized protein</fullName>
    </submittedName>
</protein>
<evidence type="ECO:0000313" key="2">
    <source>
        <dbReference type="Proteomes" id="UP000250991"/>
    </source>
</evidence>
<dbReference type="Proteomes" id="UP000250991">
    <property type="component" value="Unassembled WGS sequence"/>
</dbReference>